<organism evidence="1 2">
    <name type="scientific">Brasilonema bromeliae SPC951</name>
    <dbReference type="NCBI Taxonomy" id="385972"/>
    <lineage>
        <taxon>Bacteria</taxon>
        <taxon>Bacillati</taxon>
        <taxon>Cyanobacteriota</taxon>
        <taxon>Cyanophyceae</taxon>
        <taxon>Nostocales</taxon>
        <taxon>Scytonemataceae</taxon>
        <taxon>Brasilonema</taxon>
        <taxon>Bromeliae group (in: Brasilonema)</taxon>
    </lineage>
</organism>
<evidence type="ECO:0000313" key="1">
    <source>
        <dbReference type="EMBL" id="NMG19228.1"/>
    </source>
</evidence>
<comment type="caution">
    <text evidence="1">The sequence shown here is derived from an EMBL/GenBank/DDBJ whole genome shotgun (WGS) entry which is preliminary data.</text>
</comment>
<dbReference type="Pfam" id="PF16277">
    <property type="entry name" value="DUF4926"/>
    <property type="match status" value="1"/>
</dbReference>
<dbReference type="Proteomes" id="UP000718564">
    <property type="component" value="Unassembled WGS sequence"/>
</dbReference>
<evidence type="ECO:0000313" key="2">
    <source>
        <dbReference type="Proteomes" id="UP000718564"/>
    </source>
</evidence>
<reference evidence="1 2" key="1">
    <citation type="submission" date="2018-06" db="EMBL/GenBank/DDBJ databases">
        <title>Comparative genomics of Brasilonema spp. strains.</title>
        <authorList>
            <person name="Alvarenga D.O."/>
            <person name="Fiore M.F."/>
            <person name="Varani A.M."/>
        </authorList>
    </citation>
    <scope>NUCLEOTIDE SEQUENCE [LARGE SCALE GENOMIC DNA]</scope>
    <source>
        <strain evidence="1 2">SPC951</strain>
    </source>
</reference>
<protein>
    <submittedName>
        <fullName evidence="1">DUF4926 domain-containing protein</fullName>
    </submittedName>
</protein>
<proteinExistence type="predicted"/>
<keyword evidence="2" id="KW-1185">Reference proteome</keyword>
<sequence length="72" mass="8365">MKLLDVVALLKDLPEFDLYRGQVGTIVEEYEPGIFEVEFSDTHGRTYAMETLEADNLMILYHQRLAEDRIAM</sequence>
<dbReference type="InterPro" id="IPR032568">
    <property type="entry name" value="DUF4926"/>
</dbReference>
<name>A0ABX1P4E1_9CYAN</name>
<accession>A0ABX1P4E1</accession>
<gene>
    <name evidence="1" type="ORF">DP116_07095</name>
</gene>
<dbReference type="EMBL" id="QMEB01000036">
    <property type="protein sequence ID" value="NMG19228.1"/>
    <property type="molecule type" value="Genomic_DNA"/>
</dbReference>